<keyword evidence="3" id="KW-1185">Reference proteome</keyword>
<gene>
    <name evidence="2" type="ORF">BDN70DRAFT_878302</name>
</gene>
<keyword evidence="1" id="KW-0812">Transmembrane</keyword>
<feature type="transmembrane region" description="Helical" evidence="1">
    <location>
        <begin position="48"/>
        <end position="66"/>
    </location>
</feature>
<evidence type="ECO:0000313" key="3">
    <source>
        <dbReference type="Proteomes" id="UP000807469"/>
    </source>
</evidence>
<sequence length="103" mass="12010">MDNRPPRITLKNFQTYPQQTCANVPVKSYLAPTRPQSREIRRSEDRRLCRSFVAGIPTCVAFPYICNRDVRRAPGPDLVIYITWLATHIFCSYNPSSILYRYP</sequence>
<evidence type="ECO:0000256" key="1">
    <source>
        <dbReference type="SAM" id="Phobius"/>
    </source>
</evidence>
<proteinExistence type="predicted"/>
<evidence type="ECO:0000313" key="2">
    <source>
        <dbReference type="EMBL" id="KAF9479875.1"/>
    </source>
</evidence>
<accession>A0A9P6D143</accession>
<comment type="caution">
    <text evidence="2">The sequence shown here is derived from an EMBL/GenBank/DDBJ whole genome shotgun (WGS) entry which is preliminary data.</text>
</comment>
<feature type="transmembrane region" description="Helical" evidence="1">
    <location>
        <begin position="78"/>
        <end position="100"/>
    </location>
</feature>
<protein>
    <submittedName>
        <fullName evidence="2">Uncharacterized protein</fullName>
    </submittedName>
</protein>
<reference evidence="2" key="1">
    <citation type="submission" date="2020-11" db="EMBL/GenBank/DDBJ databases">
        <authorList>
            <consortium name="DOE Joint Genome Institute"/>
            <person name="Ahrendt S."/>
            <person name="Riley R."/>
            <person name="Andreopoulos W."/>
            <person name="Labutti K."/>
            <person name="Pangilinan J."/>
            <person name="Ruiz-Duenas F.J."/>
            <person name="Barrasa J.M."/>
            <person name="Sanchez-Garcia M."/>
            <person name="Camarero S."/>
            <person name="Miyauchi S."/>
            <person name="Serrano A."/>
            <person name="Linde D."/>
            <person name="Babiker R."/>
            <person name="Drula E."/>
            <person name="Ayuso-Fernandez I."/>
            <person name="Pacheco R."/>
            <person name="Padilla G."/>
            <person name="Ferreira P."/>
            <person name="Barriuso J."/>
            <person name="Kellner H."/>
            <person name="Castanera R."/>
            <person name="Alfaro M."/>
            <person name="Ramirez L."/>
            <person name="Pisabarro A.G."/>
            <person name="Kuo A."/>
            <person name="Tritt A."/>
            <person name="Lipzen A."/>
            <person name="He G."/>
            <person name="Yan M."/>
            <person name="Ng V."/>
            <person name="Cullen D."/>
            <person name="Martin F."/>
            <person name="Rosso M.-N."/>
            <person name="Henrissat B."/>
            <person name="Hibbett D."/>
            <person name="Martinez A.T."/>
            <person name="Grigoriev I.V."/>
        </authorList>
    </citation>
    <scope>NUCLEOTIDE SEQUENCE</scope>
    <source>
        <strain evidence="2">CIRM-BRFM 674</strain>
    </source>
</reference>
<organism evidence="2 3">
    <name type="scientific">Pholiota conissans</name>
    <dbReference type="NCBI Taxonomy" id="109636"/>
    <lineage>
        <taxon>Eukaryota</taxon>
        <taxon>Fungi</taxon>
        <taxon>Dikarya</taxon>
        <taxon>Basidiomycota</taxon>
        <taxon>Agaricomycotina</taxon>
        <taxon>Agaricomycetes</taxon>
        <taxon>Agaricomycetidae</taxon>
        <taxon>Agaricales</taxon>
        <taxon>Agaricineae</taxon>
        <taxon>Strophariaceae</taxon>
        <taxon>Pholiota</taxon>
    </lineage>
</organism>
<dbReference type="Proteomes" id="UP000807469">
    <property type="component" value="Unassembled WGS sequence"/>
</dbReference>
<keyword evidence="1" id="KW-0472">Membrane</keyword>
<dbReference type="AlphaFoldDB" id="A0A9P6D143"/>
<name>A0A9P6D143_9AGAR</name>
<keyword evidence="1" id="KW-1133">Transmembrane helix</keyword>
<dbReference type="EMBL" id="MU155204">
    <property type="protein sequence ID" value="KAF9479875.1"/>
    <property type="molecule type" value="Genomic_DNA"/>
</dbReference>